<dbReference type="AlphaFoldDB" id="A0A423WKF6"/>
<dbReference type="EMBL" id="LKEB01000048">
    <property type="protein sequence ID" value="ROW03906.1"/>
    <property type="molecule type" value="Genomic_DNA"/>
</dbReference>
<sequence length="283" mass="30950">MSAPTGFVPKKAMPFDDKLFAIIGADETLTIAKHEITLIPPFPPDTVIHDAACGLGPVTESILATSPPSTIKIHATDFAPPMANIYNMFASAKNWPSRAEIMDSQKLTFPDATFTHVFLSFGLPIIDDPVAAAKEIYRTLKPGGIAVTAFWLHIPQGECAQKTRRAVWGPDARLAIEPKPQHSDRGYIRSLLVEGGFRFEDVQLYEKSAFLPVRDLDEFAIAIWSSIGQPVGGWTEEDDGKWDEAVAKYKELLTKESGYHVDGDGKITLEATAQIAVVRKAAS</sequence>
<dbReference type="Pfam" id="PF08241">
    <property type="entry name" value="Methyltransf_11"/>
    <property type="match status" value="1"/>
</dbReference>
<name>A0A423WKF6_9PEZI</name>
<dbReference type="CDD" id="cd02440">
    <property type="entry name" value="AdoMet_MTases"/>
    <property type="match status" value="1"/>
</dbReference>
<accession>A0A423WKF6</accession>
<reference evidence="2 3" key="1">
    <citation type="submission" date="2015-09" db="EMBL/GenBank/DDBJ databases">
        <title>Host preference determinants of Valsa canker pathogens revealed by comparative genomics.</title>
        <authorList>
            <person name="Yin Z."/>
            <person name="Huang L."/>
        </authorList>
    </citation>
    <scope>NUCLEOTIDE SEQUENCE [LARGE SCALE GENOMIC DNA]</scope>
    <source>
        <strain evidence="2 3">SXYLt</strain>
    </source>
</reference>
<dbReference type="Proteomes" id="UP000285146">
    <property type="component" value="Unassembled WGS sequence"/>
</dbReference>
<organism evidence="2 3">
    <name type="scientific">Cytospora leucostoma</name>
    <dbReference type="NCBI Taxonomy" id="1230097"/>
    <lineage>
        <taxon>Eukaryota</taxon>
        <taxon>Fungi</taxon>
        <taxon>Dikarya</taxon>
        <taxon>Ascomycota</taxon>
        <taxon>Pezizomycotina</taxon>
        <taxon>Sordariomycetes</taxon>
        <taxon>Sordariomycetidae</taxon>
        <taxon>Diaporthales</taxon>
        <taxon>Cytosporaceae</taxon>
        <taxon>Cytospora</taxon>
    </lineage>
</organism>
<dbReference type="OrthoDB" id="2013972at2759"/>
<evidence type="ECO:0000259" key="1">
    <source>
        <dbReference type="Pfam" id="PF08241"/>
    </source>
</evidence>
<dbReference type="InterPro" id="IPR013216">
    <property type="entry name" value="Methyltransf_11"/>
</dbReference>
<dbReference type="SUPFAM" id="SSF53335">
    <property type="entry name" value="S-adenosyl-L-methionine-dependent methyltransferases"/>
    <property type="match status" value="1"/>
</dbReference>
<gene>
    <name evidence="2" type="ORF">VPNG_07268</name>
</gene>
<protein>
    <recommendedName>
        <fullName evidence="1">Methyltransferase type 11 domain-containing protein</fullName>
    </recommendedName>
</protein>
<dbReference type="InParanoid" id="A0A423WKF6"/>
<proteinExistence type="predicted"/>
<evidence type="ECO:0000313" key="2">
    <source>
        <dbReference type="EMBL" id="ROW03906.1"/>
    </source>
</evidence>
<dbReference type="GO" id="GO:0008757">
    <property type="term" value="F:S-adenosylmethionine-dependent methyltransferase activity"/>
    <property type="evidence" value="ECO:0007669"/>
    <property type="project" value="InterPro"/>
</dbReference>
<comment type="caution">
    <text evidence="2">The sequence shown here is derived from an EMBL/GenBank/DDBJ whole genome shotgun (WGS) entry which is preliminary data.</text>
</comment>
<keyword evidence="3" id="KW-1185">Reference proteome</keyword>
<dbReference type="Gene3D" id="3.40.50.150">
    <property type="entry name" value="Vaccinia Virus protein VP39"/>
    <property type="match status" value="1"/>
</dbReference>
<dbReference type="InterPro" id="IPR029063">
    <property type="entry name" value="SAM-dependent_MTases_sf"/>
</dbReference>
<feature type="domain" description="Methyltransferase type 11" evidence="1">
    <location>
        <begin position="50"/>
        <end position="147"/>
    </location>
</feature>
<evidence type="ECO:0000313" key="3">
    <source>
        <dbReference type="Proteomes" id="UP000285146"/>
    </source>
</evidence>
<dbReference type="STRING" id="1230097.A0A423WKF6"/>